<dbReference type="AlphaFoldDB" id="A0ABD5Z9S3"/>
<keyword evidence="6" id="KW-0560">Oxidoreductase</keyword>
<dbReference type="PROSITE" id="PS51387">
    <property type="entry name" value="FAD_PCMH"/>
    <property type="match status" value="1"/>
</dbReference>
<organism evidence="9 10">
    <name type="scientific">Halospeciosus flavus</name>
    <dbReference type="NCBI Taxonomy" id="3032283"/>
    <lineage>
        <taxon>Archaea</taxon>
        <taxon>Methanobacteriati</taxon>
        <taxon>Methanobacteriota</taxon>
        <taxon>Stenosarchaea group</taxon>
        <taxon>Halobacteria</taxon>
        <taxon>Halobacteriales</taxon>
        <taxon>Halobacteriaceae</taxon>
        <taxon>Halospeciosus</taxon>
    </lineage>
</organism>
<reference evidence="9 10" key="1">
    <citation type="journal article" date="2019" name="Int. J. Syst. Evol. Microbiol.">
        <title>The Global Catalogue of Microorganisms (GCM) 10K type strain sequencing project: providing services to taxonomists for standard genome sequencing and annotation.</title>
        <authorList>
            <consortium name="The Broad Institute Genomics Platform"/>
            <consortium name="The Broad Institute Genome Sequencing Center for Infectious Disease"/>
            <person name="Wu L."/>
            <person name="Ma J."/>
        </authorList>
    </citation>
    <scope>NUCLEOTIDE SEQUENCE [LARGE SCALE GENOMIC DNA]</scope>
    <source>
        <strain evidence="9 10">XZGYJ-43</strain>
    </source>
</reference>
<dbReference type="EC" id="1.1.2.4" evidence="7"/>
<evidence type="ECO:0000256" key="6">
    <source>
        <dbReference type="ARBA" id="ARBA00023002"/>
    </source>
</evidence>
<proteinExistence type="inferred from homology"/>
<keyword evidence="10" id="KW-1185">Reference proteome</keyword>
<evidence type="ECO:0000256" key="1">
    <source>
        <dbReference type="ARBA" id="ARBA00001974"/>
    </source>
</evidence>
<dbReference type="FunFam" id="1.10.45.10:FF:000001">
    <property type="entry name" value="D-lactate dehydrogenase mitochondrial"/>
    <property type="match status" value="1"/>
</dbReference>
<dbReference type="InterPro" id="IPR036318">
    <property type="entry name" value="FAD-bd_PCMH-like_sf"/>
</dbReference>
<dbReference type="PANTHER" id="PTHR11748:SF111">
    <property type="entry name" value="D-LACTATE DEHYDROGENASE, MITOCHONDRIAL-RELATED"/>
    <property type="match status" value="1"/>
</dbReference>
<dbReference type="SUPFAM" id="SSF55103">
    <property type="entry name" value="FAD-linked oxidases, C-terminal domain"/>
    <property type="match status" value="1"/>
</dbReference>
<dbReference type="Pfam" id="PF01565">
    <property type="entry name" value="FAD_binding_4"/>
    <property type="match status" value="1"/>
</dbReference>
<dbReference type="Gene3D" id="1.10.45.10">
    <property type="entry name" value="Vanillyl-alcohol Oxidase, Chain A, domain 4"/>
    <property type="match status" value="1"/>
</dbReference>
<keyword evidence="3" id="KW-0285">Flavoprotein</keyword>
<evidence type="ECO:0000256" key="2">
    <source>
        <dbReference type="ARBA" id="ARBA00008000"/>
    </source>
</evidence>
<dbReference type="GO" id="GO:0004458">
    <property type="term" value="F:D-lactate dehydrogenase (cytochrome) activity"/>
    <property type="evidence" value="ECO:0007669"/>
    <property type="project" value="UniProtKB-EC"/>
</dbReference>
<dbReference type="FunFam" id="3.30.70.2740:FF:000001">
    <property type="entry name" value="D-lactate dehydrogenase mitochondrial"/>
    <property type="match status" value="1"/>
</dbReference>
<comment type="caution">
    <text evidence="9">The sequence shown here is derived from an EMBL/GenBank/DDBJ whole genome shotgun (WGS) entry which is preliminary data.</text>
</comment>
<comment type="similarity">
    <text evidence="2">Belongs to the FAD-binding oxidoreductase/transferase type 4 family.</text>
</comment>
<dbReference type="Gene3D" id="3.30.70.2740">
    <property type="match status" value="1"/>
</dbReference>
<evidence type="ECO:0000259" key="8">
    <source>
        <dbReference type="PROSITE" id="PS51387"/>
    </source>
</evidence>
<dbReference type="InterPro" id="IPR016166">
    <property type="entry name" value="FAD-bd_PCMH"/>
</dbReference>
<dbReference type="InterPro" id="IPR006094">
    <property type="entry name" value="Oxid_FAD_bind_N"/>
</dbReference>
<sequence length="465" mass="49361">MADTVGDHDCEYLATLDLDGTVEFTESRREQYGGDASPHEPVTPDAVVEAASTADVSAVLAGANERGIPVTPRSGGSGLEGNAVPVAGGIVLDTTRIDHVDAQPDDLQVRVGPGVVYDDLNERVAQYGLRFAPGISSGDVAMVGGMIANNASGFNAVRYGETGDHVRRLEVVLPDGEVIECGQEVVKSSSGYNLRDLIVGSEGTLGVVTEATLELVGIPEHKRAALVTFPTERDASSAVSEIIRFGVRPGAIEFVDAPSVELLNAYSGLGLPEKPTLLLELHGNNSGIEEDVEFVESVCADNRMERWETADESEMDEIWQARRDALPAARAYREGWEPLVIGDVVVPISKYPDIVETVSRVADELDILTTCVGHAGDGNLHFTPLGDPQNEAHVAAANELNERVVKAAIDMGGTATGEHGVGIGKRKFMDREHGAGSVRVMQQIKDAIDPNGIMNPGKVLPDVES</sequence>
<dbReference type="PANTHER" id="PTHR11748">
    <property type="entry name" value="D-LACTATE DEHYDROGENASE"/>
    <property type="match status" value="1"/>
</dbReference>
<dbReference type="Pfam" id="PF02913">
    <property type="entry name" value="FAD-oxidase_C"/>
    <property type="match status" value="1"/>
</dbReference>
<protein>
    <recommendedName>
        <fullName evidence="7">D-lactate dehydrogenase (cytochrome)</fullName>
        <ecNumber evidence="7">1.1.2.4</ecNumber>
    </recommendedName>
</protein>
<dbReference type="InterPro" id="IPR004113">
    <property type="entry name" value="FAD-bd_oxidored_4_C"/>
</dbReference>
<keyword evidence="5" id="KW-0809">Transit peptide</keyword>
<dbReference type="InterPro" id="IPR016169">
    <property type="entry name" value="FAD-bd_PCMH_sub2"/>
</dbReference>
<evidence type="ECO:0000256" key="5">
    <source>
        <dbReference type="ARBA" id="ARBA00022946"/>
    </source>
</evidence>
<dbReference type="InterPro" id="IPR016171">
    <property type="entry name" value="Vanillyl_alc_oxidase_C-sub2"/>
</dbReference>
<evidence type="ECO:0000313" key="10">
    <source>
        <dbReference type="Proteomes" id="UP001596447"/>
    </source>
</evidence>
<keyword evidence="4" id="KW-0274">FAD</keyword>
<evidence type="ECO:0000256" key="4">
    <source>
        <dbReference type="ARBA" id="ARBA00022827"/>
    </source>
</evidence>
<dbReference type="Proteomes" id="UP001596447">
    <property type="component" value="Unassembled WGS sequence"/>
</dbReference>
<evidence type="ECO:0000256" key="7">
    <source>
        <dbReference type="ARBA" id="ARBA00038897"/>
    </source>
</evidence>
<comment type="cofactor">
    <cofactor evidence="1">
        <name>FAD</name>
        <dbReference type="ChEBI" id="CHEBI:57692"/>
    </cofactor>
</comment>
<name>A0ABD5Z9S3_9EURY</name>
<dbReference type="RefSeq" id="WP_279528496.1">
    <property type="nucleotide sequence ID" value="NZ_CP122312.1"/>
</dbReference>
<dbReference type="Gene3D" id="3.30.465.10">
    <property type="match status" value="1"/>
</dbReference>
<accession>A0ABD5Z9S3</accession>
<dbReference type="SUPFAM" id="SSF56176">
    <property type="entry name" value="FAD-binding/transporter-associated domain-like"/>
    <property type="match status" value="1"/>
</dbReference>
<dbReference type="InterPro" id="IPR016164">
    <property type="entry name" value="FAD-linked_Oxase-like_C"/>
</dbReference>
<gene>
    <name evidence="9" type="ORF">ACFQJ9_20515</name>
</gene>
<dbReference type="EMBL" id="JBHTAR010000011">
    <property type="protein sequence ID" value="MFC7201760.1"/>
    <property type="molecule type" value="Genomic_DNA"/>
</dbReference>
<evidence type="ECO:0000256" key="3">
    <source>
        <dbReference type="ARBA" id="ARBA00022630"/>
    </source>
</evidence>
<evidence type="ECO:0000313" key="9">
    <source>
        <dbReference type="EMBL" id="MFC7201760.1"/>
    </source>
</evidence>
<feature type="domain" description="FAD-binding PCMH-type" evidence="8">
    <location>
        <begin position="40"/>
        <end position="218"/>
    </location>
</feature>